<organism evidence="3 4">
    <name type="scientific">Sphaerochaeta pleomorpha (strain ATCC BAA-1885 / DSM 22778 / Grapes)</name>
    <dbReference type="NCBI Taxonomy" id="158190"/>
    <lineage>
        <taxon>Bacteria</taxon>
        <taxon>Pseudomonadati</taxon>
        <taxon>Spirochaetota</taxon>
        <taxon>Spirochaetia</taxon>
        <taxon>Spirochaetales</taxon>
        <taxon>Sphaerochaetaceae</taxon>
        <taxon>Sphaerochaeta</taxon>
    </lineage>
</organism>
<dbReference type="Gene3D" id="3.30.450.40">
    <property type="match status" value="1"/>
</dbReference>
<dbReference type="Proteomes" id="UP000005632">
    <property type="component" value="Chromosome"/>
</dbReference>
<keyword evidence="4" id="KW-1185">Reference proteome</keyword>
<dbReference type="eggNOG" id="COG1956">
    <property type="taxonomic scope" value="Bacteria"/>
</dbReference>
<dbReference type="InterPro" id="IPR003018">
    <property type="entry name" value="GAF"/>
</dbReference>
<dbReference type="PANTHER" id="PTHR21021:SF15">
    <property type="entry name" value="FREE METHIONINE-R-SULFOXIDE REDUCTASE"/>
    <property type="match status" value="1"/>
</dbReference>
<dbReference type="GO" id="GO:0005829">
    <property type="term" value="C:cytosol"/>
    <property type="evidence" value="ECO:0007669"/>
    <property type="project" value="TreeGrafter"/>
</dbReference>
<dbReference type="HOGENOM" id="CLU_077738_2_0_12"/>
<dbReference type="FunFam" id="3.30.450.40:FF:000008">
    <property type="entry name" value="GAF domain-containing proteins"/>
    <property type="match status" value="1"/>
</dbReference>
<feature type="domain" description="GAF" evidence="2">
    <location>
        <begin position="54"/>
        <end position="158"/>
    </location>
</feature>
<dbReference type="RefSeq" id="WP_014270721.1">
    <property type="nucleotide sequence ID" value="NC_016633.1"/>
</dbReference>
<dbReference type="EMBL" id="CP003155">
    <property type="protein sequence ID" value="AEV29880.1"/>
    <property type="molecule type" value="Genomic_DNA"/>
</dbReference>
<evidence type="ECO:0000313" key="4">
    <source>
        <dbReference type="Proteomes" id="UP000005632"/>
    </source>
</evidence>
<evidence type="ECO:0000256" key="1">
    <source>
        <dbReference type="ARBA" id="ARBA00038454"/>
    </source>
</evidence>
<protein>
    <submittedName>
        <fullName evidence="3">GAF domain-containing protein</fullName>
    </submittedName>
</protein>
<evidence type="ECO:0000259" key="2">
    <source>
        <dbReference type="Pfam" id="PF13185"/>
    </source>
</evidence>
<dbReference type="InterPro" id="IPR029016">
    <property type="entry name" value="GAF-like_dom_sf"/>
</dbReference>
<comment type="similarity">
    <text evidence="1">Belongs to the free Met sulfoxide reductase family.</text>
</comment>
<dbReference type="PROSITE" id="PS01320">
    <property type="entry name" value="UPF0067"/>
    <property type="match status" value="1"/>
</dbReference>
<dbReference type="GO" id="GO:0033745">
    <property type="term" value="F:L-methionine-(R)-S-oxide reductase activity"/>
    <property type="evidence" value="ECO:0007669"/>
    <property type="project" value="TreeGrafter"/>
</dbReference>
<dbReference type="InterPro" id="IPR051330">
    <property type="entry name" value="Phosphatase_reg/MetRdx"/>
</dbReference>
<dbReference type="Pfam" id="PF13185">
    <property type="entry name" value="GAF_2"/>
    <property type="match status" value="1"/>
</dbReference>
<evidence type="ECO:0000313" key="3">
    <source>
        <dbReference type="EMBL" id="AEV29880.1"/>
    </source>
</evidence>
<accession>G8QR32</accession>
<sequence>MKREMMMQDGALLLSQVSSLTGSWEGSIERRYCHLSNVSALLKDYFPNTNWTGFYIREKDSDHLVLGPFQGKVACTDIDFKRGVCGKAASTGQSQLVADVHCFEGHIACDGASRSELVVPIFASDGQVVAVIDLDSPSVGRFSKEDQLVVERIASLLSKRLWA</sequence>
<dbReference type="InterPro" id="IPR000614">
    <property type="entry name" value="FRMsr_CS"/>
</dbReference>
<gene>
    <name evidence="3" type="ordered locus">SpiGrapes_2093</name>
</gene>
<reference evidence="3 4" key="1">
    <citation type="submission" date="2011-11" db="EMBL/GenBank/DDBJ databases">
        <title>Complete sequence of Spirochaeta sp. grapes.</title>
        <authorList>
            <consortium name="US DOE Joint Genome Institute"/>
            <person name="Lucas S."/>
            <person name="Han J."/>
            <person name="Lapidus A."/>
            <person name="Cheng J.-F."/>
            <person name="Goodwin L."/>
            <person name="Pitluck S."/>
            <person name="Peters L."/>
            <person name="Ovchinnikova G."/>
            <person name="Munk A.C."/>
            <person name="Detter J.C."/>
            <person name="Han C."/>
            <person name="Tapia R."/>
            <person name="Land M."/>
            <person name="Hauser L."/>
            <person name="Kyrpides N."/>
            <person name="Ivanova N."/>
            <person name="Pagani I."/>
            <person name="Ritalahtilisa K."/>
            <person name="Loeffler F."/>
            <person name="Woyke T."/>
        </authorList>
    </citation>
    <scope>NUCLEOTIDE SEQUENCE [LARGE SCALE GENOMIC DNA]</scope>
    <source>
        <strain evidence="4">ATCC BAA-1885 / DSM 22778 / Grapes</strain>
    </source>
</reference>
<name>G8QR32_SPHPG</name>
<proteinExistence type="inferred from homology"/>
<dbReference type="STRING" id="158190.SpiGrapes_2093"/>
<dbReference type="AlphaFoldDB" id="G8QR32"/>
<dbReference type="KEGG" id="sgp:SpiGrapes_2093"/>
<dbReference type="PANTHER" id="PTHR21021">
    <property type="entry name" value="GAF/PUTATIVE CYTOSKELETAL PROTEIN"/>
    <property type="match status" value="1"/>
</dbReference>
<dbReference type="SUPFAM" id="SSF55781">
    <property type="entry name" value="GAF domain-like"/>
    <property type="match status" value="1"/>
</dbReference>